<dbReference type="InterPro" id="IPR020051">
    <property type="entry name" value="SagB-type_dehydrogenase"/>
</dbReference>
<dbReference type="SUPFAM" id="SSF55469">
    <property type="entry name" value="FMN-dependent nitroreductase-like"/>
    <property type="match status" value="1"/>
</dbReference>
<dbReference type="GO" id="GO:0016491">
    <property type="term" value="F:oxidoreductase activity"/>
    <property type="evidence" value="ECO:0007669"/>
    <property type="project" value="InterPro"/>
</dbReference>
<dbReference type="PANTHER" id="PTHR43745">
    <property type="entry name" value="NITROREDUCTASE MJ1384-RELATED"/>
    <property type="match status" value="1"/>
</dbReference>
<dbReference type="Proteomes" id="UP001348817">
    <property type="component" value="Plasmid pFA4"/>
</dbReference>
<dbReference type="KEGG" id="fax:FUAX_47350"/>
<name>A0AAU9CWD7_9BACT</name>
<sequence>MKKNIDNLFYEQNLSPSAIDFIESSKVKSYDLADFGRHIGTVMSSGYHMRQIIGTSVELGNTEKVALNTETKNEDRVKELRRIQNERKSTRAFGKGMDLDDLSALLLNSYFVIDGSKASDRAPARRSIASGGAVYSIDQYFINLNVVGLERGVYYYNLQQERLDKLPIYDGKESLFEKRFADAFYTNIRKDWDFDSAGGVLVSVATLSRASCKYKDRGVRFALMDAGSIMQNVHLAAAALDLAVCANGGYLDDQIGELLGLIEPDEIALNTMIVGRMKTE</sequence>
<dbReference type="EMBL" id="AP025318">
    <property type="protein sequence ID" value="BDD12303.1"/>
    <property type="molecule type" value="Genomic_DNA"/>
</dbReference>
<dbReference type="Gene3D" id="3.40.109.10">
    <property type="entry name" value="NADH Oxidase"/>
    <property type="match status" value="1"/>
</dbReference>
<accession>A0AAU9CWD7</accession>
<dbReference type="InterPro" id="IPR000415">
    <property type="entry name" value="Nitroreductase-like"/>
</dbReference>
<feature type="domain" description="Nitroreductase" evidence="1">
    <location>
        <begin position="86"/>
        <end position="275"/>
    </location>
</feature>
<proteinExistence type="predicted"/>
<reference evidence="2 3" key="1">
    <citation type="submission" date="2021-12" db="EMBL/GenBank/DDBJ databases">
        <title>Genome sequencing of bacteria with rrn-lacking chromosome and rrn-plasmid.</title>
        <authorList>
            <person name="Anda M."/>
            <person name="Iwasaki W."/>
        </authorList>
    </citation>
    <scope>NUCLEOTIDE SEQUENCE [LARGE SCALE GENOMIC DNA]</scope>
    <source>
        <strain evidence="2 3">DSM 100852</strain>
        <plasmid evidence="2 3">pFA4</plasmid>
    </source>
</reference>
<keyword evidence="2" id="KW-0614">Plasmid</keyword>
<dbReference type="PANTHER" id="PTHR43745:SF2">
    <property type="entry name" value="NITROREDUCTASE MJ1384-RELATED"/>
    <property type="match status" value="1"/>
</dbReference>
<dbReference type="AlphaFoldDB" id="A0AAU9CWD7"/>
<evidence type="ECO:0000313" key="2">
    <source>
        <dbReference type="EMBL" id="BDD12303.1"/>
    </source>
</evidence>
<evidence type="ECO:0000313" key="3">
    <source>
        <dbReference type="Proteomes" id="UP001348817"/>
    </source>
</evidence>
<dbReference type="Pfam" id="PF00881">
    <property type="entry name" value="Nitroreductase"/>
    <property type="match status" value="1"/>
</dbReference>
<keyword evidence="3" id="KW-1185">Reference proteome</keyword>
<evidence type="ECO:0000259" key="1">
    <source>
        <dbReference type="Pfam" id="PF00881"/>
    </source>
</evidence>
<protein>
    <recommendedName>
        <fullName evidence="1">Nitroreductase domain-containing protein</fullName>
    </recommendedName>
</protein>
<dbReference type="InterPro" id="IPR052544">
    <property type="entry name" value="Bacteriocin_Proc_Enz"/>
</dbReference>
<geneLocation type="plasmid" evidence="2 3">
    <name>pFA4</name>
</geneLocation>
<dbReference type="InterPro" id="IPR029479">
    <property type="entry name" value="Nitroreductase"/>
</dbReference>
<organism evidence="2 3">
    <name type="scientific">Fulvitalea axinellae</name>
    <dbReference type="NCBI Taxonomy" id="1182444"/>
    <lineage>
        <taxon>Bacteria</taxon>
        <taxon>Pseudomonadati</taxon>
        <taxon>Bacteroidota</taxon>
        <taxon>Cytophagia</taxon>
        <taxon>Cytophagales</taxon>
        <taxon>Persicobacteraceae</taxon>
        <taxon>Fulvitalea</taxon>
    </lineage>
</organism>
<gene>
    <name evidence="2" type="ORF">FUAX_47350</name>
</gene>
<dbReference type="CDD" id="cd02142">
    <property type="entry name" value="McbC_SagB-like_oxidoreductase"/>
    <property type="match status" value="1"/>
</dbReference>
<dbReference type="RefSeq" id="WP_338395657.1">
    <property type="nucleotide sequence ID" value="NZ_AP025318.1"/>
</dbReference>
<dbReference type="NCBIfam" id="TIGR03605">
    <property type="entry name" value="antibiot_sagB"/>
    <property type="match status" value="1"/>
</dbReference>